<dbReference type="SUPFAM" id="SSF50156">
    <property type="entry name" value="PDZ domain-like"/>
    <property type="match status" value="1"/>
</dbReference>
<accession>A0A6M5YCG2</accession>
<dbReference type="AlphaFoldDB" id="A0A6M5YCG2"/>
<dbReference type="Pfam" id="PF18294">
    <property type="entry name" value="Pept_S41_N"/>
    <property type="match status" value="1"/>
</dbReference>
<dbReference type="Proteomes" id="UP000502756">
    <property type="component" value="Chromosome"/>
</dbReference>
<dbReference type="EMBL" id="CP053435">
    <property type="protein sequence ID" value="QJW91745.1"/>
    <property type="molecule type" value="Genomic_DNA"/>
</dbReference>
<feature type="signal peptide" evidence="1">
    <location>
        <begin position="1"/>
        <end position="20"/>
    </location>
</feature>
<dbReference type="InterPro" id="IPR041613">
    <property type="entry name" value="Pept_S41_N"/>
</dbReference>
<name>A0A6M5YCG2_9BACT</name>
<evidence type="ECO:0000259" key="2">
    <source>
        <dbReference type="Pfam" id="PF03572"/>
    </source>
</evidence>
<dbReference type="Pfam" id="PF03572">
    <property type="entry name" value="Peptidase_S41"/>
    <property type="match status" value="1"/>
</dbReference>
<dbReference type="GO" id="GO:0004175">
    <property type="term" value="F:endopeptidase activity"/>
    <property type="evidence" value="ECO:0007669"/>
    <property type="project" value="TreeGrafter"/>
</dbReference>
<dbReference type="GO" id="GO:0030288">
    <property type="term" value="C:outer membrane-bounded periplasmic space"/>
    <property type="evidence" value="ECO:0007669"/>
    <property type="project" value="TreeGrafter"/>
</dbReference>
<dbReference type="InterPro" id="IPR036034">
    <property type="entry name" value="PDZ_sf"/>
</dbReference>
<evidence type="ECO:0000313" key="5">
    <source>
        <dbReference type="EMBL" id="QJW91745.1"/>
    </source>
</evidence>
<feature type="domain" description="PDZ" evidence="3">
    <location>
        <begin position="142"/>
        <end position="187"/>
    </location>
</feature>
<dbReference type="PANTHER" id="PTHR32060">
    <property type="entry name" value="TAIL-SPECIFIC PROTEASE"/>
    <property type="match status" value="1"/>
</dbReference>
<dbReference type="PROSITE" id="PS51257">
    <property type="entry name" value="PROKAR_LIPOPROTEIN"/>
    <property type="match status" value="1"/>
</dbReference>
<dbReference type="InterPro" id="IPR029045">
    <property type="entry name" value="ClpP/crotonase-like_dom_sf"/>
</dbReference>
<keyword evidence="6" id="KW-1185">Reference proteome</keyword>
<dbReference type="SUPFAM" id="SSF52096">
    <property type="entry name" value="ClpP/crotonase"/>
    <property type="match status" value="1"/>
</dbReference>
<dbReference type="Gene3D" id="2.30.42.10">
    <property type="match status" value="1"/>
</dbReference>
<protein>
    <submittedName>
        <fullName evidence="5">Peptidase S41</fullName>
    </submittedName>
</protein>
<dbReference type="RefSeq" id="WP_171741600.1">
    <property type="nucleotide sequence ID" value="NZ_CP053435.1"/>
</dbReference>
<reference evidence="5 6" key="1">
    <citation type="submission" date="2020-05" db="EMBL/GenBank/DDBJ databases">
        <title>Genome sequencing of Spirosoma sp. TS118.</title>
        <authorList>
            <person name="Lee J.-H."/>
            <person name="Jeong S."/>
            <person name="Zhao L."/>
            <person name="Jung J.-H."/>
            <person name="Kim M.-K."/>
            <person name="Lim S."/>
        </authorList>
    </citation>
    <scope>NUCLEOTIDE SEQUENCE [LARGE SCALE GENOMIC DNA]</scope>
    <source>
        <strain evidence="5 6">TS118</strain>
    </source>
</reference>
<dbReference type="GO" id="GO:0007165">
    <property type="term" value="P:signal transduction"/>
    <property type="evidence" value="ECO:0007669"/>
    <property type="project" value="TreeGrafter"/>
</dbReference>
<feature type="chain" id="PRO_5027035974" evidence="1">
    <location>
        <begin position="21"/>
        <end position="491"/>
    </location>
</feature>
<evidence type="ECO:0000313" key="6">
    <source>
        <dbReference type="Proteomes" id="UP000502756"/>
    </source>
</evidence>
<feature type="domain" description="Peptidase S41 N-terminal" evidence="4">
    <location>
        <begin position="50"/>
        <end position="103"/>
    </location>
</feature>
<dbReference type="Gene3D" id="3.90.226.10">
    <property type="entry name" value="2-enoyl-CoA Hydratase, Chain A, domain 1"/>
    <property type="match status" value="1"/>
</dbReference>
<dbReference type="PANTHER" id="PTHR32060:SF30">
    <property type="entry name" value="CARBOXY-TERMINAL PROCESSING PROTEASE CTPA"/>
    <property type="match status" value="1"/>
</dbReference>
<gene>
    <name evidence="5" type="ORF">HNV11_21355</name>
</gene>
<evidence type="ECO:0000256" key="1">
    <source>
        <dbReference type="SAM" id="SignalP"/>
    </source>
</evidence>
<evidence type="ECO:0000259" key="3">
    <source>
        <dbReference type="Pfam" id="PF17820"/>
    </source>
</evidence>
<dbReference type="GO" id="GO:0008236">
    <property type="term" value="F:serine-type peptidase activity"/>
    <property type="evidence" value="ECO:0007669"/>
    <property type="project" value="InterPro"/>
</dbReference>
<keyword evidence="1" id="KW-0732">Signal</keyword>
<dbReference type="KEGG" id="stae:HNV11_21355"/>
<dbReference type="CDD" id="cd07561">
    <property type="entry name" value="Peptidase_S41_CPP_like"/>
    <property type="match status" value="1"/>
</dbReference>
<feature type="domain" description="Tail specific protease" evidence="2">
    <location>
        <begin position="229"/>
        <end position="410"/>
    </location>
</feature>
<dbReference type="GO" id="GO:0006508">
    <property type="term" value="P:proteolysis"/>
    <property type="evidence" value="ECO:0007669"/>
    <property type="project" value="InterPro"/>
</dbReference>
<dbReference type="Pfam" id="PF17820">
    <property type="entry name" value="PDZ_6"/>
    <property type="match status" value="1"/>
</dbReference>
<proteinExistence type="predicted"/>
<evidence type="ECO:0000259" key="4">
    <source>
        <dbReference type="Pfam" id="PF18294"/>
    </source>
</evidence>
<sequence length="491" mass="53918">MRTFRVLRPALLLAVSGAFLMTSCKKENDVTPAQSSNPSSTTSAVATTSEVNNWILENMKVYYYWNDKIPANPDKAQTPGTFFESLLYKYNVTSNPTGDRFSWIQESADELKAGLSGESKTTGMEFKLYLRTSGSQDVIGQVLYVLPGSPAAQAGMKRGNIFYKVNNTALTTTNYSDLLYGAGDTKTYTLAKIDNTGLVNTDETKSITSVVFQENPVYMDSVYTIGAKKIGYLVYNQFVPGPNGSSVATYDQQLDAIFGKFKSKGVNELVLDFRYNPGGYVSSATLIGSLIAKNVATKSVFVRKEWNALITPELQKQYGADFFYDYLQQKANNIGANLNQVYVLTTGSTASASELVINGLKPYMNQQVYTIGQTTYGKNVGSITISDNTKRIKWGMQPIVSKSFNKDNQSDYSTGFKPKVEFSEGLSLKPLGDITEKYLAEAIYQITGTRTARRAATEDKVLPSVGSSVERKAGGSNMFYSLPRPLPMPAN</sequence>
<organism evidence="5 6">
    <name type="scientific">Spirosoma taeanense</name>
    <dbReference type="NCBI Taxonomy" id="2735870"/>
    <lineage>
        <taxon>Bacteria</taxon>
        <taxon>Pseudomonadati</taxon>
        <taxon>Bacteroidota</taxon>
        <taxon>Cytophagia</taxon>
        <taxon>Cytophagales</taxon>
        <taxon>Cytophagaceae</taxon>
        <taxon>Spirosoma</taxon>
    </lineage>
</organism>
<dbReference type="InterPro" id="IPR005151">
    <property type="entry name" value="Tail-specific_protease"/>
</dbReference>
<dbReference type="InterPro" id="IPR041489">
    <property type="entry name" value="PDZ_6"/>
</dbReference>
<dbReference type="Gene3D" id="3.30.750.170">
    <property type="match status" value="1"/>
</dbReference>